<dbReference type="EMBL" id="KQ982335">
    <property type="protein sequence ID" value="KYQ57652.1"/>
    <property type="molecule type" value="Genomic_DNA"/>
</dbReference>
<evidence type="ECO:0000313" key="2">
    <source>
        <dbReference type="Proteomes" id="UP000075809"/>
    </source>
</evidence>
<reference evidence="1 2" key="1">
    <citation type="submission" date="2015-09" db="EMBL/GenBank/DDBJ databases">
        <title>Trachymyrmex zeteki WGS genome.</title>
        <authorList>
            <person name="Nygaard S."/>
            <person name="Hu H."/>
            <person name="Boomsma J."/>
            <person name="Zhang G."/>
        </authorList>
    </citation>
    <scope>NUCLEOTIDE SEQUENCE [LARGE SCALE GENOMIC DNA]</scope>
    <source>
        <strain evidence="1">Tzet28-1</strain>
        <tissue evidence="1">Whole body</tissue>
    </source>
</reference>
<accession>A0A151XB90</accession>
<organism evidence="1 2">
    <name type="scientific">Mycetomoellerius zeteki</name>
    <dbReference type="NCBI Taxonomy" id="64791"/>
    <lineage>
        <taxon>Eukaryota</taxon>
        <taxon>Metazoa</taxon>
        <taxon>Ecdysozoa</taxon>
        <taxon>Arthropoda</taxon>
        <taxon>Hexapoda</taxon>
        <taxon>Insecta</taxon>
        <taxon>Pterygota</taxon>
        <taxon>Neoptera</taxon>
        <taxon>Endopterygota</taxon>
        <taxon>Hymenoptera</taxon>
        <taxon>Apocrita</taxon>
        <taxon>Aculeata</taxon>
        <taxon>Formicoidea</taxon>
        <taxon>Formicidae</taxon>
        <taxon>Myrmicinae</taxon>
        <taxon>Mycetomoellerius</taxon>
    </lineage>
</organism>
<proteinExistence type="predicted"/>
<gene>
    <name evidence="1" type="ORF">ALC60_03614</name>
</gene>
<name>A0A151XB90_9HYME</name>
<dbReference type="AlphaFoldDB" id="A0A151XB90"/>
<feature type="non-terminal residue" evidence="1">
    <location>
        <position position="1"/>
    </location>
</feature>
<evidence type="ECO:0000313" key="1">
    <source>
        <dbReference type="EMBL" id="KYQ57652.1"/>
    </source>
</evidence>
<sequence>PWKNAASIRQNEHLHHIAREARVSLPSNYLIDVTQAVSRAMSFFGLTDVLESPPDHGEMPNGPGNKLALPLKNGTNFPDGFEVNQWKDFKISSATGSASIASGLGNSVDASKL</sequence>
<keyword evidence="2" id="KW-1185">Reference proteome</keyword>
<dbReference type="Proteomes" id="UP000075809">
    <property type="component" value="Unassembled WGS sequence"/>
</dbReference>
<protein>
    <submittedName>
        <fullName evidence="1">Uncharacterized protein</fullName>
    </submittedName>
</protein>